<dbReference type="RefSeq" id="WP_344878230.1">
    <property type="nucleotide sequence ID" value="NZ_BAABCJ010000001.1"/>
</dbReference>
<keyword evidence="2" id="KW-1185">Reference proteome</keyword>
<reference evidence="2" key="1">
    <citation type="journal article" date="2019" name="Int. J. Syst. Evol. Microbiol.">
        <title>The Global Catalogue of Microorganisms (GCM) 10K type strain sequencing project: providing services to taxonomists for standard genome sequencing and annotation.</title>
        <authorList>
            <consortium name="The Broad Institute Genomics Platform"/>
            <consortium name="The Broad Institute Genome Sequencing Center for Infectious Disease"/>
            <person name="Wu L."/>
            <person name="Ma J."/>
        </authorList>
    </citation>
    <scope>NUCLEOTIDE SEQUENCE [LARGE SCALE GENOMIC DNA]</scope>
    <source>
        <strain evidence="2">JCM 16961</strain>
    </source>
</reference>
<organism evidence="1 2">
    <name type="scientific">Zhihengliuella alba</name>
    <dbReference type="NCBI Taxonomy" id="547018"/>
    <lineage>
        <taxon>Bacteria</taxon>
        <taxon>Bacillati</taxon>
        <taxon>Actinomycetota</taxon>
        <taxon>Actinomycetes</taxon>
        <taxon>Micrococcales</taxon>
        <taxon>Micrococcaceae</taxon>
        <taxon>Zhihengliuella</taxon>
    </lineage>
</organism>
<evidence type="ECO:0000313" key="2">
    <source>
        <dbReference type="Proteomes" id="UP001501536"/>
    </source>
</evidence>
<accession>A0ABP7CN01</accession>
<gene>
    <name evidence="1" type="ORF">GCM10022377_00290</name>
</gene>
<proteinExistence type="predicted"/>
<sequence length="338" mass="37246">MSLEACVEQALSLIPEATQARFATDPLGAIREDLGLTATAVNHLAGTRAEGGACDGVSFLQDGVVLYAPTPHSRRENFTLAHEAGHWLVDQTSGIYDWLAEQPDPPKLLETVCDRIAQRLLLPEAAAQTIVRDGPIRARHLIELYDATQASRPVCAIALAKHLPGLGAIAIIDRYTRSVTHASIKPDPHRGWPAVFPWPQQQLTDEHPLLALAPGKSTSRRLPWRTPWGATADFYIDAMGDDKRVLAVLCSRDLWDAARFHPNAPREFDTRPLLSGYCCGSAFERRGYPCPECSGAFCPHCEDCPCARQTKREIQCTACFIQYQPHIMIDGLCASCRE</sequence>
<evidence type="ECO:0008006" key="3">
    <source>
        <dbReference type="Google" id="ProtNLM"/>
    </source>
</evidence>
<comment type="caution">
    <text evidence="1">The sequence shown here is derived from an EMBL/GenBank/DDBJ whole genome shotgun (WGS) entry which is preliminary data.</text>
</comment>
<dbReference type="Proteomes" id="UP001501536">
    <property type="component" value="Unassembled WGS sequence"/>
</dbReference>
<dbReference type="EMBL" id="BAABCJ010000001">
    <property type="protein sequence ID" value="GAA3691882.1"/>
    <property type="molecule type" value="Genomic_DNA"/>
</dbReference>
<name>A0ABP7CN01_9MICC</name>
<protein>
    <recommendedName>
        <fullName evidence="3">IrrE N-terminal-like domain-containing protein</fullName>
    </recommendedName>
</protein>
<dbReference type="Gene3D" id="1.10.10.2910">
    <property type="match status" value="1"/>
</dbReference>
<evidence type="ECO:0000313" key="1">
    <source>
        <dbReference type="EMBL" id="GAA3691882.1"/>
    </source>
</evidence>